<accession>A0A069B2B7</accession>
<dbReference type="AlphaFoldDB" id="A0A069B2B7"/>
<evidence type="ECO:0000313" key="1">
    <source>
        <dbReference type="EMBL" id="CDT81281.1"/>
    </source>
</evidence>
<proteinExistence type="predicted"/>
<dbReference type="EMBL" id="LK933528">
    <property type="protein sequence ID" value="CDT81281.1"/>
    <property type="molecule type" value="Genomic_DNA"/>
</dbReference>
<gene>
    <name evidence="1" type="ORF">BN1095_840001</name>
</gene>
<name>A0A069B2B7_CLODI</name>
<sequence length="49" mass="5212">MQAQTISYPSALSVKVYPLPLPIACSVLPSRGIVVEVSPIRSLPADCPF</sequence>
<dbReference type="RefSeq" id="WP_021358895.1">
    <property type="nucleotide sequence ID" value="NZ_BDSN01000008.1"/>
</dbReference>
<protein>
    <submittedName>
        <fullName evidence="1">Uncharacterized protein</fullName>
    </submittedName>
</protein>
<reference evidence="1" key="1">
    <citation type="submission" date="2014-07" db="EMBL/GenBank/DDBJ databases">
        <authorList>
            <person name="Monot Marc"/>
        </authorList>
    </citation>
    <scope>NUCLEOTIDE SEQUENCE</scope>
    <source>
        <strain evidence="1">7032989</strain>
    </source>
</reference>
<organism evidence="1">
    <name type="scientific">Clostridioides difficile</name>
    <name type="common">Peptoclostridium difficile</name>
    <dbReference type="NCBI Taxonomy" id="1496"/>
    <lineage>
        <taxon>Bacteria</taxon>
        <taxon>Bacillati</taxon>
        <taxon>Bacillota</taxon>
        <taxon>Clostridia</taxon>
        <taxon>Peptostreptococcales</taxon>
        <taxon>Peptostreptococcaceae</taxon>
        <taxon>Clostridioides</taxon>
    </lineage>
</organism>